<evidence type="ECO:0008006" key="3">
    <source>
        <dbReference type="Google" id="ProtNLM"/>
    </source>
</evidence>
<name>A0A176XIG6_AGRTU</name>
<gene>
    <name evidence="1" type="ORF">A7J57_16500</name>
</gene>
<dbReference type="RefSeq" id="WP_063947004.1">
    <property type="nucleotide sequence ID" value="NZ_JBJDNA010000002.1"/>
</dbReference>
<comment type="caution">
    <text evidence="1">The sequence shown here is derived from an EMBL/GenBank/DDBJ whole genome shotgun (WGS) entry which is preliminary data.</text>
</comment>
<proteinExistence type="predicted"/>
<protein>
    <recommendedName>
        <fullName evidence="3">Protein phosphatase 2C domain-containing protein</fullName>
    </recommendedName>
</protein>
<accession>A0A176XIG6</accession>
<evidence type="ECO:0000313" key="2">
    <source>
        <dbReference type="Proteomes" id="UP000077098"/>
    </source>
</evidence>
<dbReference type="EMBL" id="LXPS01000001">
    <property type="protein sequence ID" value="OAE49769.1"/>
    <property type="molecule type" value="Genomic_DNA"/>
</dbReference>
<dbReference type="Proteomes" id="UP000077098">
    <property type="component" value="Unassembled WGS sequence"/>
</dbReference>
<sequence>MNIASFSQSKYKNAATPGDDVAIILPGRVTAVFDGATDPTGASYDGLSSGRIAALAAANAVAEMCMKGTLQGCDTATLFQSISDILKCEAKRINASHPPSTTLAIVADLGDSFRLLLAGDSGVRLNGTKVLQHSKLIDKVSTSARIYVFKRLFALLGDGDAAEAKTRPTIFSGLRASVKAGIMTMPEAENVVAAAAVASGLQNDMDAVEEFLMGGIRVQPHYANRQGHVLGYASINGGQVIGEGLVDLSLAKDKVTSLEIFSDGYLSLPTGVDIADWEAEFARVEAVDFHKLDEFPSVKGSTSNEFSDDRTVVSMKLR</sequence>
<dbReference type="AlphaFoldDB" id="A0A176XIG6"/>
<organism evidence="1 2">
    <name type="scientific">Agrobacterium tumefaciens</name>
    <dbReference type="NCBI Taxonomy" id="358"/>
    <lineage>
        <taxon>Bacteria</taxon>
        <taxon>Pseudomonadati</taxon>
        <taxon>Pseudomonadota</taxon>
        <taxon>Alphaproteobacteria</taxon>
        <taxon>Hyphomicrobiales</taxon>
        <taxon>Rhizobiaceae</taxon>
        <taxon>Rhizobium/Agrobacterium group</taxon>
        <taxon>Agrobacterium</taxon>
        <taxon>Agrobacterium tumefaciens complex</taxon>
    </lineage>
</organism>
<evidence type="ECO:0000313" key="1">
    <source>
        <dbReference type="EMBL" id="OAE49769.1"/>
    </source>
</evidence>
<reference evidence="1 2" key="1">
    <citation type="submission" date="2016-05" db="EMBL/GenBank/DDBJ databases">
        <authorList>
            <person name="Lavstsen T."/>
            <person name="Jespersen J.S."/>
        </authorList>
    </citation>
    <scope>NUCLEOTIDE SEQUENCE [LARGE SCALE GENOMIC DNA]</scope>
    <source>
        <strain evidence="1 2">KCJ1736</strain>
    </source>
</reference>